<dbReference type="EMBL" id="CM046394">
    <property type="protein sequence ID" value="KAI8547769.1"/>
    <property type="molecule type" value="Genomic_DNA"/>
</dbReference>
<name>A0ACC0N3S9_RHOML</name>
<evidence type="ECO:0000313" key="1">
    <source>
        <dbReference type="EMBL" id="KAI8547769.1"/>
    </source>
</evidence>
<dbReference type="Proteomes" id="UP001062846">
    <property type="component" value="Chromosome 7"/>
</dbReference>
<comment type="caution">
    <text evidence="1">The sequence shown here is derived from an EMBL/GenBank/DDBJ whole genome shotgun (WGS) entry which is preliminary data.</text>
</comment>
<gene>
    <name evidence="1" type="ORF">RHMOL_Rhmol07G0221300</name>
</gene>
<protein>
    <submittedName>
        <fullName evidence="1">Uncharacterized protein</fullName>
    </submittedName>
</protein>
<organism evidence="1 2">
    <name type="scientific">Rhododendron molle</name>
    <name type="common">Chinese azalea</name>
    <name type="synonym">Azalea mollis</name>
    <dbReference type="NCBI Taxonomy" id="49168"/>
    <lineage>
        <taxon>Eukaryota</taxon>
        <taxon>Viridiplantae</taxon>
        <taxon>Streptophyta</taxon>
        <taxon>Embryophyta</taxon>
        <taxon>Tracheophyta</taxon>
        <taxon>Spermatophyta</taxon>
        <taxon>Magnoliopsida</taxon>
        <taxon>eudicotyledons</taxon>
        <taxon>Gunneridae</taxon>
        <taxon>Pentapetalae</taxon>
        <taxon>asterids</taxon>
        <taxon>Ericales</taxon>
        <taxon>Ericaceae</taxon>
        <taxon>Ericoideae</taxon>
        <taxon>Rhodoreae</taxon>
        <taxon>Rhododendron</taxon>
    </lineage>
</organism>
<sequence length="134" mass="14685">MALLLVCFFNVLVGPSAAAQLQRTIESGSNSSSGELSRRHLLANGLGLTPPWDSMSWWEGVDETRLLVAPEPSVTGKCGGQLLSLRHPKSGNSTCFLLINGGLQEIHWFKQSYGSWFVGDYVCEGLTFTWSHEL</sequence>
<evidence type="ECO:0000313" key="2">
    <source>
        <dbReference type="Proteomes" id="UP001062846"/>
    </source>
</evidence>
<proteinExistence type="predicted"/>
<keyword evidence="2" id="KW-1185">Reference proteome</keyword>
<accession>A0ACC0N3S9</accession>
<reference evidence="1" key="1">
    <citation type="submission" date="2022-02" db="EMBL/GenBank/DDBJ databases">
        <title>Plant Genome Project.</title>
        <authorList>
            <person name="Zhang R.-G."/>
        </authorList>
    </citation>
    <scope>NUCLEOTIDE SEQUENCE</scope>
    <source>
        <strain evidence="1">AT1</strain>
    </source>
</reference>